<feature type="transmembrane region" description="Helical" evidence="7">
    <location>
        <begin position="233"/>
        <end position="260"/>
    </location>
</feature>
<dbReference type="SUPFAM" id="SSF52540">
    <property type="entry name" value="P-loop containing nucleoside triphosphate hydrolases"/>
    <property type="match status" value="1"/>
</dbReference>
<dbReference type="Pfam" id="PF00005">
    <property type="entry name" value="ABC_tran"/>
    <property type="match status" value="1"/>
</dbReference>
<sequence>MIRDMIRLVPDDKRHILPRYFAAVLVLGVAQGLAYSALAPLLTAVFGGDLGTAWRWTIAIAVALVAVGIARYVQAMAGMLIGSAMMRDLRLRLGRHLGSLPLGWFSDNTAGKTSRVMMASTNEVLRVFAQLLTPLITAVLVPVTVAVAMLWVDWRVSLTMVITAPVLYLVNRVGNTLFAGATEAQHDAAARANEQVIEFAQAQPVLRVFGTDASHERQLMSSLQALRTAIRRALFASVPGLAVFTIVVQLTFMLLVWVVVALASDGDLTVPTAIALITVSSRFIEPLSQAADLSSAIRRAQVAARRINALLDAETIAEPAEPLSPAGSTLRFDGVTFGYGKNNRDDDDNTAVLHSVDFEAPAGTTTAVVGPSGSGKTTLLRLAARFYVPGQGGISIGGVDLAELGTDAALKQVSLVFQDVYLFDQSVMENIRVGRPGATDDEVFAAARVARVDEIVERLPDGWDTRVGEGGAALSGGERQRVSVARALLKDAPIVLLDEATSALDPQNEAAVVAGIRELTRDKTVVVVAHRLPTIRHADQILFLDAGQVVERGSHDELIALGGRYADFWDKRSTASGWRLEATTF</sequence>
<evidence type="ECO:0000259" key="9">
    <source>
        <dbReference type="PROSITE" id="PS50929"/>
    </source>
</evidence>
<evidence type="ECO:0000259" key="8">
    <source>
        <dbReference type="PROSITE" id="PS50893"/>
    </source>
</evidence>
<protein>
    <submittedName>
        <fullName evidence="10">ABC transporter ATP-binding protein</fullName>
    </submittedName>
</protein>
<dbReference type="PROSITE" id="PS50929">
    <property type="entry name" value="ABC_TM1F"/>
    <property type="match status" value="1"/>
</dbReference>
<dbReference type="Proteomes" id="UP001589700">
    <property type="component" value="Unassembled WGS sequence"/>
</dbReference>
<keyword evidence="6 7" id="KW-0472">Membrane</keyword>
<dbReference type="EMBL" id="JBHMDY010000004">
    <property type="protein sequence ID" value="MFB9259315.1"/>
    <property type="molecule type" value="Genomic_DNA"/>
</dbReference>
<evidence type="ECO:0000256" key="7">
    <source>
        <dbReference type="SAM" id="Phobius"/>
    </source>
</evidence>
<keyword evidence="11" id="KW-1185">Reference proteome</keyword>
<feature type="transmembrane region" description="Helical" evidence="7">
    <location>
        <begin position="58"/>
        <end position="82"/>
    </location>
</feature>
<dbReference type="PANTHER" id="PTHR24221:SF397">
    <property type="entry name" value="ABC TRANSPORTER, ATP-BINDING TRANSMEMBRANE PROTEIN"/>
    <property type="match status" value="1"/>
</dbReference>
<comment type="subcellular location">
    <subcellularLocation>
        <location evidence="1">Cell membrane</location>
        <topology evidence="1">Multi-pass membrane protein</topology>
    </subcellularLocation>
</comment>
<dbReference type="InterPro" id="IPR039421">
    <property type="entry name" value="Type_1_exporter"/>
</dbReference>
<keyword evidence="5 7" id="KW-1133">Transmembrane helix</keyword>
<evidence type="ECO:0000313" key="10">
    <source>
        <dbReference type="EMBL" id="MFB9259315.1"/>
    </source>
</evidence>
<evidence type="ECO:0000256" key="6">
    <source>
        <dbReference type="ARBA" id="ARBA00023136"/>
    </source>
</evidence>
<feature type="transmembrane region" description="Helical" evidence="7">
    <location>
        <begin position="20"/>
        <end position="46"/>
    </location>
</feature>
<evidence type="ECO:0000256" key="5">
    <source>
        <dbReference type="ARBA" id="ARBA00022989"/>
    </source>
</evidence>
<dbReference type="PROSITE" id="PS50893">
    <property type="entry name" value="ABC_TRANSPORTER_2"/>
    <property type="match status" value="1"/>
</dbReference>
<dbReference type="RefSeq" id="WP_182631444.1">
    <property type="nucleotide sequence ID" value="NZ_JAALDM010000055.1"/>
</dbReference>
<evidence type="ECO:0000256" key="2">
    <source>
        <dbReference type="ARBA" id="ARBA00022692"/>
    </source>
</evidence>
<evidence type="ECO:0000256" key="1">
    <source>
        <dbReference type="ARBA" id="ARBA00004651"/>
    </source>
</evidence>
<dbReference type="Gene3D" id="1.20.1560.10">
    <property type="entry name" value="ABC transporter type 1, transmembrane domain"/>
    <property type="match status" value="1"/>
</dbReference>
<dbReference type="InterPro" id="IPR036640">
    <property type="entry name" value="ABC1_TM_sf"/>
</dbReference>
<accession>A0ABV5JQY3</accession>
<proteinExistence type="predicted"/>
<dbReference type="InterPro" id="IPR011527">
    <property type="entry name" value="ABC1_TM_dom"/>
</dbReference>
<keyword evidence="4 10" id="KW-0067">ATP-binding</keyword>
<dbReference type="SUPFAM" id="SSF90123">
    <property type="entry name" value="ABC transporter transmembrane region"/>
    <property type="match status" value="1"/>
</dbReference>
<comment type="caution">
    <text evidence="10">The sequence shown here is derived from an EMBL/GenBank/DDBJ whole genome shotgun (WGS) entry which is preliminary data.</text>
</comment>
<dbReference type="SMART" id="SM00382">
    <property type="entry name" value="AAA"/>
    <property type="match status" value="1"/>
</dbReference>
<name>A0ABV5JQY3_9ACTN</name>
<dbReference type="InterPro" id="IPR027417">
    <property type="entry name" value="P-loop_NTPase"/>
</dbReference>
<keyword evidence="3" id="KW-0547">Nucleotide-binding</keyword>
<dbReference type="CDD" id="cd07346">
    <property type="entry name" value="ABC_6TM_exporters"/>
    <property type="match status" value="1"/>
</dbReference>
<dbReference type="Gene3D" id="3.40.50.300">
    <property type="entry name" value="P-loop containing nucleotide triphosphate hydrolases"/>
    <property type="match status" value="1"/>
</dbReference>
<feature type="transmembrane region" description="Helical" evidence="7">
    <location>
        <begin position="154"/>
        <end position="170"/>
    </location>
</feature>
<dbReference type="PANTHER" id="PTHR24221">
    <property type="entry name" value="ATP-BINDING CASSETTE SUB-FAMILY B"/>
    <property type="match status" value="1"/>
</dbReference>
<dbReference type="InterPro" id="IPR017871">
    <property type="entry name" value="ABC_transporter-like_CS"/>
</dbReference>
<gene>
    <name evidence="10" type="ORF">ACFFVD_05810</name>
</gene>
<feature type="domain" description="ABC transmembrane type-1" evidence="9">
    <location>
        <begin position="21"/>
        <end position="299"/>
    </location>
</feature>
<dbReference type="GO" id="GO:0005524">
    <property type="term" value="F:ATP binding"/>
    <property type="evidence" value="ECO:0007669"/>
    <property type="project" value="UniProtKB-KW"/>
</dbReference>
<organism evidence="10 11">
    <name type="scientific">Dietzia aerolata</name>
    <dbReference type="NCBI Taxonomy" id="595984"/>
    <lineage>
        <taxon>Bacteria</taxon>
        <taxon>Bacillati</taxon>
        <taxon>Actinomycetota</taxon>
        <taxon>Actinomycetes</taxon>
        <taxon>Mycobacteriales</taxon>
        <taxon>Dietziaceae</taxon>
        <taxon>Dietzia</taxon>
    </lineage>
</organism>
<dbReference type="Pfam" id="PF00664">
    <property type="entry name" value="ABC_membrane"/>
    <property type="match status" value="1"/>
</dbReference>
<evidence type="ECO:0000256" key="3">
    <source>
        <dbReference type="ARBA" id="ARBA00022741"/>
    </source>
</evidence>
<keyword evidence="2 7" id="KW-0812">Transmembrane</keyword>
<feature type="transmembrane region" description="Helical" evidence="7">
    <location>
        <begin position="124"/>
        <end position="148"/>
    </location>
</feature>
<dbReference type="InterPro" id="IPR003593">
    <property type="entry name" value="AAA+_ATPase"/>
</dbReference>
<reference evidence="10 11" key="1">
    <citation type="submission" date="2024-09" db="EMBL/GenBank/DDBJ databases">
        <authorList>
            <person name="Sun Q."/>
            <person name="Mori K."/>
        </authorList>
    </citation>
    <scope>NUCLEOTIDE SEQUENCE [LARGE SCALE GENOMIC DNA]</scope>
    <source>
        <strain evidence="10 11">CCM 7659</strain>
    </source>
</reference>
<evidence type="ECO:0000313" key="11">
    <source>
        <dbReference type="Proteomes" id="UP001589700"/>
    </source>
</evidence>
<dbReference type="PROSITE" id="PS00211">
    <property type="entry name" value="ABC_TRANSPORTER_1"/>
    <property type="match status" value="1"/>
</dbReference>
<feature type="domain" description="ABC transporter" evidence="8">
    <location>
        <begin position="330"/>
        <end position="571"/>
    </location>
</feature>
<evidence type="ECO:0000256" key="4">
    <source>
        <dbReference type="ARBA" id="ARBA00022840"/>
    </source>
</evidence>
<dbReference type="InterPro" id="IPR003439">
    <property type="entry name" value="ABC_transporter-like_ATP-bd"/>
</dbReference>